<keyword evidence="4" id="KW-0812">Transmembrane</keyword>
<dbReference type="Gene3D" id="3.40.50.1000">
    <property type="entry name" value="HAD superfamily/HAD-like"/>
    <property type="match status" value="1"/>
</dbReference>
<dbReference type="InterPro" id="IPR050582">
    <property type="entry name" value="HAD-like_SerB"/>
</dbReference>
<evidence type="ECO:0000256" key="3">
    <source>
        <dbReference type="ARBA" id="ARBA00022842"/>
    </source>
</evidence>
<sequence>MTPLSIFDMDRTITRSGTWSPWLLFWAAREAPWRLALLPVAAVFGAAYLAKRVSRARLKELNQRLLMGDAVPRARVEAAARAFTARLLDRGVFPDALLRLEAERAAGRRVVLATASCEFYVRAIADALGVADVVATRSVWDGDVLRARLAGPNCYGQAKRDMVEAWLAAEGLTGAPIRFFSDHVSDVPMFELADEQVVTTPTPKLRAVAQARGWPIIDWV</sequence>
<proteinExistence type="predicted"/>
<dbReference type="AlphaFoldDB" id="A0A552UGB2"/>
<dbReference type="PANTHER" id="PTHR43344">
    <property type="entry name" value="PHOSPHOSERINE PHOSPHATASE"/>
    <property type="match status" value="1"/>
</dbReference>
<name>A0A552UGB2_9SPHN</name>
<dbReference type="NCBIfam" id="TIGR01490">
    <property type="entry name" value="HAD-SF-IB-hyp1"/>
    <property type="match status" value="1"/>
</dbReference>
<dbReference type="EMBL" id="VJWA01000001">
    <property type="protein sequence ID" value="TRW17268.1"/>
    <property type="molecule type" value="Genomic_DNA"/>
</dbReference>
<evidence type="ECO:0000256" key="4">
    <source>
        <dbReference type="SAM" id="Phobius"/>
    </source>
</evidence>
<dbReference type="OrthoDB" id="7739434at2"/>
<dbReference type="Pfam" id="PF12710">
    <property type="entry name" value="HAD"/>
    <property type="match status" value="1"/>
</dbReference>
<dbReference type="RefSeq" id="WP_143554813.1">
    <property type="nucleotide sequence ID" value="NZ_VJWA01000001.1"/>
</dbReference>
<dbReference type="InterPro" id="IPR036412">
    <property type="entry name" value="HAD-like_sf"/>
</dbReference>
<dbReference type="GO" id="GO:0016787">
    <property type="term" value="F:hydrolase activity"/>
    <property type="evidence" value="ECO:0007669"/>
    <property type="project" value="UniProtKB-KW"/>
</dbReference>
<evidence type="ECO:0000256" key="1">
    <source>
        <dbReference type="ARBA" id="ARBA00022723"/>
    </source>
</evidence>
<accession>A0A552UGB2</accession>
<keyword evidence="6" id="KW-1185">Reference proteome</keyword>
<dbReference type="InterPro" id="IPR006385">
    <property type="entry name" value="HAD_hydro_SerB1"/>
</dbReference>
<dbReference type="PANTHER" id="PTHR43344:SF13">
    <property type="entry name" value="PHOSPHATASE RV3661-RELATED"/>
    <property type="match status" value="1"/>
</dbReference>
<evidence type="ECO:0000313" key="6">
    <source>
        <dbReference type="Proteomes" id="UP000317894"/>
    </source>
</evidence>
<reference evidence="5 6" key="1">
    <citation type="submission" date="2019-07" db="EMBL/GenBank/DDBJ databases">
        <title>Novel species isolated from glacier.</title>
        <authorList>
            <person name="Liu Q."/>
            <person name="Xin Y.-H."/>
        </authorList>
    </citation>
    <scope>NUCLEOTIDE SEQUENCE [LARGE SCALE GENOMIC DNA]</scope>
    <source>
        <strain evidence="5 6">LB1R16</strain>
    </source>
</reference>
<keyword evidence="3" id="KW-0460">Magnesium</keyword>
<evidence type="ECO:0000256" key="2">
    <source>
        <dbReference type="ARBA" id="ARBA00022801"/>
    </source>
</evidence>
<evidence type="ECO:0000313" key="5">
    <source>
        <dbReference type="EMBL" id="TRW17268.1"/>
    </source>
</evidence>
<dbReference type="InterPro" id="IPR023214">
    <property type="entry name" value="HAD_sf"/>
</dbReference>
<keyword evidence="4" id="KW-0472">Membrane</keyword>
<dbReference type="Gene3D" id="1.20.1440.100">
    <property type="entry name" value="SG protein - dephosphorylation function"/>
    <property type="match status" value="1"/>
</dbReference>
<keyword evidence="1" id="KW-0479">Metal-binding</keyword>
<dbReference type="SUPFAM" id="SSF56784">
    <property type="entry name" value="HAD-like"/>
    <property type="match status" value="1"/>
</dbReference>
<protein>
    <submittedName>
        <fullName evidence="5">HAD-IB family hydrolase</fullName>
    </submittedName>
</protein>
<keyword evidence="2 5" id="KW-0378">Hydrolase</keyword>
<dbReference type="NCBIfam" id="TIGR01488">
    <property type="entry name" value="HAD-SF-IB"/>
    <property type="match status" value="1"/>
</dbReference>
<dbReference type="GO" id="GO:0046872">
    <property type="term" value="F:metal ion binding"/>
    <property type="evidence" value="ECO:0007669"/>
    <property type="project" value="UniProtKB-KW"/>
</dbReference>
<organism evidence="5 6">
    <name type="scientific">Glacieibacterium frigidum</name>
    <dbReference type="NCBI Taxonomy" id="2593303"/>
    <lineage>
        <taxon>Bacteria</taxon>
        <taxon>Pseudomonadati</taxon>
        <taxon>Pseudomonadota</taxon>
        <taxon>Alphaproteobacteria</taxon>
        <taxon>Sphingomonadales</taxon>
        <taxon>Sphingosinicellaceae</taxon>
        <taxon>Glacieibacterium</taxon>
    </lineage>
</organism>
<comment type="caution">
    <text evidence="5">The sequence shown here is derived from an EMBL/GenBank/DDBJ whole genome shotgun (WGS) entry which is preliminary data.</text>
</comment>
<dbReference type="Proteomes" id="UP000317894">
    <property type="component" value="Unassembled WGS sequence"/>
</dbReference>
<gene>
    <name evidence="5" type="ORF">FMM06_03520</name>
</gene>
<feature type="transmembrane region" description="Helical" evidence="4">
    <location>
        <begin position="31"/>
        <end position="50"/>
    </location>
</feature>
<keyword evidence="4" id="KW-1133">Transmembrane helix</keyword>